<keyword evidence="2" id="KW-1185">Reference proteome</keyword>
<reference evidence="2" key="1">
    <citation type="submission" date="2019-02" db="EMBL/GenBank/DDBJ databases">
        <title>Draft genome sequence of Enterococcus sp. Gos25-1.</title>
        <authorList>
            <person name="Tanaka N."/>
            <person name="Shiwa Y."/>
            <person name="Fujita N."/>
        </authorList>
    </citation>
    <scope>NUCLEOTIDE SEQUENCE [LARGE SCALE GENOMIC DNA]</scope>
    <source>
        <strain evidence="2">Gos25-1</strain>
    </source>
</reference>
<proteinExistence type="predicted"/>
<protein>
    <submittedName>
        <fullName evidence="1">Uncharacterized protein</fullName>
    </submittedName>
</protein>
<comment type="caution">
    <text evidence="1">The sequence shown here is derived from an EMBL/GenBank/DDBJ whole genome shotgun (WGS) entry which is preliminary data.</text>
</comment>
<gene>
    <name evidence="1" type="ORF">NRIC_00110</name>
</gene>
<name>A0A4P5P3I2_9ENTE</name>
<evidence type="ECO:0000313" key="1">
    <source>
        <dbReference type="EMBL" id="GCF92120.1"/>
    </source>
</evidence>
<dbReference type="AlphaFoldDB" id="A0A4P5P3I2"/>
<dbReference type="EMBL" id="BJCC01000001">
    <property type="protein sequence ID" value="GCF92120.1"/>
    <property type="molecule type" value="Genomic_DNA"/>
</dbReference>
<evidence type="ECO:0000313" key="2">
    <source>
        <dbReference type="Proteomes" id="UP000290567"/>
    </source>
</evidence>
<sequence length="63" mass="7378">MIGLGVLIRKVLFTISVQDFLNQDIAERFKLLQKRNVYELKIILYIPGGVLKVDITQAHFNFW</sequence>
<organism evidence="1 2">
    <name type="scientific">Enterococcus florum</name>
    <dbReference type="NCBI Taxonomy" id="2480627"/>
    <lineage>
        <taxon>Bacteria</taxon>
        <taxon>Bacillati</taxon>
        <taxon>Bacillota</taxon>
        <taxon>Bacilli</taxon>
        <taxon>Lactobacillales</taxon>
        <taxon>Enterococcaceae</taxon>
        <taxon>Enterococcus</taxon>
    </lineage>
</organism>
<dbReference type="Proteomes" id="UP000290567">
    <property type="component" value="Unassembled WGS sequence"/>
</dbReference>
<accession>A0A4P5P3I2</accession>